<reference evidence="3" key="1">
    <citation type="submission" date="2016-03" db="EMBL/GenBank/DDBJ databases">
        <authorList>
            <person name="Devillers Hugo."/>
        </authorList>
    </citation>
    <scope>NUCLEOTIDE SEQUENCE [LARGE SCALE GENOMIC DNA]</scope>
</reference>
<dbReference type="EMBL" id="LT598448">
    <property type="protein sequence ID" value="SCU88437.1"/>
    <property type="molecule type" value="Genomic_DNA"/>
</dbReference>
<organism evidence="2 3">
    <name type="scientific">Lachancea nothofagi CBS 11611</name>
    <dbReference type="NCBI Taxonomy" id="1266666"/>
    <lineage>
        <taxon>Eukaryota</taxon>
        <taxon>Fungi</taxon>
        <taxon>Dikarya</taxon>
        <taxon>Ascomycota</taxon>
        <taxon>Saccharomycotina</taxon>
        <taxon>Saccharomycetes</taxon>
        <taxon>Saccharomycetales</taxon>
        <taxon>Saccharomycetaceae</taxon>
        <taxon>Lachancea</taxon>
    </lineage>
</organism>
<feature type="region of interest" description="Disordered" evidence="1">
    <location>
        <begin position="1"/>
        <end position="24"/>
    </location>
</feature>
<gene>
    <name evidence="2" type="ORF">LANO_0D02102G</name>
</gene>
<evidence type="ECO:0000313" key="2">
    <source>
        <dbReference type="EMBL" id="SCU88437.1"/>
    </source>
</evidence>
<protein>
    <submittedName>
        <fullName evidence="2">LANO_0D02102g1_1</fullName>
    </submittedName>
</protein>
<accession>A0A1G4JE10</accession>
<dbReference type="Proteomes" id="UP000189911">
    <property type="component" value="Chromosome D"/>
</dbReference>
<dbReference type="AlphaFoldDB" id="A0A1G4JE10"/>
<name>A0A1G4JE10_9SACH</name>
<evidence type="ECO:0000313" key="3">
    <source>
        <dbReference type="Proteomes" id="UP000189911"/>
    </source>
</evidence>
<sequence length="217" mass="24568">MGSVASFSRHYGQPDIPKYQTGKFRQSAQSRDALDSWLAEDRARGLRFSIVRANGSSERLFFFYRARPLSVSESVSVSHQYGETLLAKLSRSLSQLSFFKFKPPQIVLHWTTDKGQDKYTISQNNAARSPTRSLSFPQQFPRLYSSSAAFQPLFSSFLQLFVKKLAPLAPTARPCRSEPKTQAFWTVPPHSLIPATHYTTHSTQPDNTFVVCFARAH</sequence>
<proteinExistence type="predicted"/>
<evidence type="ECO:0000256" key="1">
    <source>
        <dbReference type="SAM" id="MobiDB-lite"/>
    </source>
</evidence>
<keyword evidence="3" id="KW-1185">Reference proteome</keyword>